<feature type="region of interest" description="Disordered" evidence="1">
    <location>
        <begin position="563"/>
        <end position="666"/>
    </location>
</feature>
<evidence type="ECO:0000313" key="3">
    <source>
        <dbReference type="Proteomes" id="UP001302812"/>
    </source>
</evidence>
<keyword evidence="3" id="KW-1185">Reference proteome</keyword>
<evidence type="ECO:0000256" key="1">
    <source>
        <dbReference type="SAM" id="MobiDB-lite"/>
    </source>
</evidence>
<feature type="compositionally biased region" description="Polar residues" evidence="1">
    <location>
        <begin position="716"/>
        <end position="734"/>
    </location>
</feature>
<feature type="compositionally biased region" description="Basic and acidic residues" evidence="1">
    <location>
        <begin position="571"/>
        <end position="583"/>
    </location>
</feature>
<feature type="region of interest" description="Disordered" evidence="1">
    <location>
        <begin position="443"/>
        <end position="492"/>
    </location>
</feature>
<feature type="compositionally biased region" description="Basic and acidic residues" evidence="1">
    <location>
        <begin position="131"/>
        <end position="141"/>
    </location>
</feature>
<feature type="compositionally biased region" description="Pro residues" evidence="1">
    <location>
        <begin position="164"/>
        <end position="176"/>
    </location>
</feature>
<reference evidence="2" key="2">
    <citation type="submission" date="2023-05" db="EMBL/GenBank/DDBJ databases">
        <authorList>
            <consortium name="Lawrence Berkeley National Laboratory"/>
            <person name="Steindorff A."/>
            <person name="Hensen N."/>
            <person name="Bonometti L."/>
            <person name="Westerberg I."/>
            <person name="Brannstrom I.O."/>
            <person name="Guillou S."/>
            <person name="Cros-Aarteil S."/>
            <person name="Calhoun S."/>
            <person name="Haridas S."/>
            <person name="Kuo A."/>
            <person name="Mondo S."/>
            <person name="Pangilinan J."/>
            <person name="Riley R."/>
            <person name="Labutti K."/>
            <person name="Andreopoulos B."/>
            <person name="Lipzen A."/>
            <person name="Chen C."/>
            <person name="Yanf M."/>
            <person name="Daum C."/>
            <person name="Ng V."/>
            <person name="Clum A."/>
            <person name="Ohm R."/>
            <person name="Martin F."/>
            <person name="Silar P."/>
            <person name="Natvig D."/>
            <person name="Lalanne C."/>
            <person name="Gautier V."/>
            <person name="Ament-Velasquez S.L."/>
            <person name="Kruys A."/>
            <person name="Hutchinson M.I."/>
            <person name="Powell A.J."/>
            <person name="Barry K."/>
            <person name="Miller A.N."/>
            <person name="Grigoriev I.V."/>
            <person name="Debuchy R."/>
            <person name="Gladieux P."/>
            <person name="Thoren M.H."/>
            <person name="Johannesson H."/>
        </authorList>
    </citation>
    <scope>NUCLEOTIDE SEQUENCE</scope>
    <source>
        <strain evidence="2">CBS 508.74</strain>
    </source>
</reference>
<feature type="region of interest" description="Disordered" evidence="1">
    <location>
        <begin position="913"/>
        <end position="936"/>
    </location>
</feature>
<dbReference type="RefSeq" id="XP_064674546.1">
    <property type="nucleotide sequence ID" value="XM_064809454.1"/>
</dbReference>
<protein>
    <submittedName>
        <fullName evidence="2">Uncharacterized protein</fullName>
    </submittedName>
</protein>
<organism evidence="2 3">
    <name type="scientific">Canariomyces notabilis</name>
    <dbReference type="NCBI Taxonomy" id="2074819"/>
    <lineage>
        <taxon>Eukaryota</taxon>
        <taxon>Fungi</taxon>
        <taxon>Dikarya</taxon>
        <taxon>Ascomycota</taxon>
        <taxon>Pezizomycotina</taxon>
        <taxon>Sordariomycetes</taxon>
        <taxon>Sordariomycetidae</taxon>
        <taxon>Sordariales</taxon>
        <taxon>Chaetomiaceae</taxon>
        <taxon>Canariomyces</taxon>
    </lineage>
</organism>
<feature type="region of interest" description="Disordered" evidence="1">
    <location>
        <begin position="157"/>
        <end position="275"/>
    </location>
</feature>
<feature type="compositionally biased region" description="Polar residues" evidence="1">
    <location>
        <begin position="287"/>
        <end position="300"/>
    </location>
</feature>
<comment type="caution">
    <text evidence="2">The sequence shown here is derived from an EMBL/GenBank/DDBJ whole genome shotgun (WGS) entry which is preliminary data.</text>
</comment>
<sequence>MLRQRSLKSKLDVKHRKSTSSEHAVHLEHLDPTIAQRDANIAACKAYKQAESRAREDIPLFPLTPESSPRRHPTERSGQGQDDINAPFSVHGNGRGVCRQQSVRFMGPCSVQPRERKCQRQYASRNSTDGGPDKVTNELKNSDMNSSQNQVLGLLKTDDSDQLPSPPQRPPPPVPLPEYAASYLDGLAAEEYYTPEDDVASAPSSYRRLPKPKPTSTADPRSTRRSLQTQTFLAETSPGIRSTMASSARRLSRSDPSSSNVPHAVPPLRTPKSMSFLGSRSFHARFSTNQDSNANGQNLSDSREEVPTPEGHPTSQQKPKGPDLLQSLSRRTEQRMRKSLRGSGSTEEVLASSPNHKTLLLGSRGFKSKARNMSKSFKTKLKTFFSTVGPGGETPSIPCQHIDAQRTHVNEAFGTSRAADTECEGSAIQAGETIHTVPARMPSLHESPQGLVHSRKASLESLKTERERQASDDKSLTSWAHSGPSTLTSQQQEEWREWEGQRLSVINENGPQAASPSTRRPGLHEQLFHRPENNTGKPHGPGKIVDSQRVYSALMKRMRDIHKQAASIAEQRSRSSDTEKPAVSEEPGGRSPSQTPDTVRHAISRMDHLSVDNQVTPTRRSKKTNCSRAETVETGARLASGSTAANPCRSVLGPPTGDSAGTLTPPRRMASELERGPSEMGSRFTDSPASYLFRTASPYRRALSRSMHEEQDAWARQSSVSESQGSDTGTQVHHTSGWQELLSDGNSNFERDVAYSESVYSADEGPGAEMEAGYTMPTMPRNFSNDLTPSRVRPLRGHVREPAQIHGYPTTHGHFEFDFNEDPFEPSTEKPTLPTTNKFVLPLAQVQNNVVRQTTSPLKKPYCEGGLGDIGGGSVLVENQNPPPVPDKSVLRPSSYTGLGGGGYGGECIAGNRGKQASRCSSPSGASSAKTASPGLTAALRRQFGSGPGSSWRWRRRMRVKSNADKDGNVTAGWGEGEVVLEEEEDKNNYCRVIQVKAWGDDESARAFV</sequence>
<dbReference type="AlphaFoldDB" id="A0AAN6YWT1"/>
<feature type="compositionally biased region" description="Basic and acidic residues" evidence="1">
    <location>
        <begin position="19"/>
        <end position="31"/>
    </location>
</feature>
<dbReference type="Proteomes" id="UP001302812">
    <property type="component" value="Unassembled WGS sequence"/>
</dbReference>
<dbReference type="GeneID" id="89933578"/>
<feature type="region of interest" description="Disordered" evidence="1">
    <location>
        <begin position="1"/>
        <end position="34"/>
    </location>
</feature>
<feature type="region of interest" description="Disordered" evidence="1">
    <location>
        <begin position="51"/>
        <end position="95"/>
    </location>
</feature>
<feature type="compositionally biased region" description="Basic residues" evidence="1">
    <location>
        <begin position="1"/>
        <end position="18"/>
    </location>
</feature>
<feature type="compositionally biased region" description="Polar residues" evidence="1">
    <location>
        <begin position="214"/>
        <end position="246"/>
    </location>
</feature>
<evidence type="ECO:0000313" key="2">
    <source>
        <dbReference type="EMBL" id="KAK4116976.1"/>
    </source>
</evidence>
<feature type="compositionally biased region" description="Basic and acidic residues" evidence="1">
    <location>
        <begin position="462"/>
        <end position="475"/>
    </location>
</feature>
<gene>
    <name evidence="2" type="ORF">N656DRAFT_3806</name>
</gene>
<feature type="compositionally biased region" description="Low complexity" evidence="1">
    <location>
        <begin position="917"/>
        <end position="933"/>
    </location>
</feature>
<feature type="compositionally biased region" description="Basic and acidic residues" evidence="1">
    <location>
        <begin position="598"/>
        <end position="610"/>
    </location>
</feature>
<feature type="compositionally biased region" description="Polar residues" evidence="1">
    <location>
        <begin position="342"/>
        <end position="356"/>
    </location>
</feature>
<feature type="compositionally biased region" description="Polar residues" evidence="1">
    <location>
        <begin position="476"/>
        <end position="489"/>
    </location>
</feature>
<feature type="region of interest" description="Disordered" evidence="1">
    <location>
        <begin position="287"/>
        <end position="369"/>
    </location>
</feature>
<feature type="region of interest" description="Disordered" evidence="1">
    <location>
        <begin position="713"/>
        <end position="734"/>
    </location>
</feature>
<reference evidence="2" key="1">
    <citation type="journal article" date="2023" name="Mol. Phylogenet. Evol.">
        <title>Genome-scale phylogeny and comparative genomics of the fungal order Sordariales.</title>
        <authorList>
            <person name="Hensen N."/>
            <person name="Bonometti L."/>
            <person name="Westerberg I."/>
            <person name="Brannstrom I.O."/>
            <person name="Guillou S."/>
            <person name="Cros-Aarteil S."/>
            <person name="Calhoun S."/>
            <person name="Haridas S."/>
            <person name="Kuo A."/>
            <person name="Mondo S."/>
            <person name="Pangilinan J."/>
            <person name="Riley R."/>
            <person name="LaButti K."/>
            <person name="Andreopoulos B."/>
            <person name="Lipzen A."/>
            <person name="Chen C."/>
            <person name="Yan M."/>
            <person name="Daum C."/>
            <person name="Ng V."/>
            <person name="Clum A."/>
            <person name="Steindorff A."/>
            <person name="Ohm R.A."/>
            <person name="Martin F."/>
            <person name="Silar P."/>
            <person name="Natvig D.O."/>
            <person name="Lalanne C."/>
            <person name="Gautier V."/>
            <person name="Ament-Velasquez S.L."/>
            <person name="Kruys A."/>
            <person name="Hutchinson M.I."/>
            <person name="Powell A.J."/>
            <person name="Barry K."/>
            <person name="Miller A.N."/>
            <person name="Grigoriev I.V."/>
            <person name="Debuchy R."/>
            <person name="Gladieux P."/>
            <person name="Hiltunen Thoren M."/>
            <person name="Johannesson H."/>
        </authorList>
    </citation>
    <scope>NUCLEOTIDE SEQUENCE</scope>
    <source>
        <strain evidence="2">CBS 508.74</strain>
    </source>
</reference>
<proteinExistence type="predicted"/>
<feature type="region of interest" description="Disordered" evidence="1">
    <location>
        <begin position="109"/>
        <end position="145"/>
    </location>
</feature>
<name>A0AAN6YWT1_9PEZI</name>
<accession>A0AAN6YWT1</accession>
<dbReference type="EMBL" id="MU853332">
    <property type="protein sequence ID" value="KAK4116976.1"/>
    <property type="molecule type" value="Genomic_DNA"/>
</dbReference>